<evidence type="ECO:0000313" key="8">
    <source>
        <dbReference type="EMBL" id="HGQ64208.1"/>
    </source>
</evidence>
<evidence type="ECO:0000256" key="4">
    <source>
        <dbReference type="RuleBase" id="RU003719"/>
    </source>
</evidence>
<dbReference type="AlphaFoldDB" id="A0A7C4NMH2"/>
<dbReference type="Pfam" id="PF02826">
    <property type="entry name" value="2-Hacid_dh_C"/>
    <property type="match status" value="1"/>
</dbReference>
<dbReference type="GO" id="GO:0051287">
    <property type="term" value="F:NAD binding"/>
    <property type="evidence" value="ECO:0007669"/>
    <property type="project" value="InterPro"/>
</dbReference>
<dbReference type="InterPro" id="IPR006140">
    <property type="entry name" value="D-isomer_DH_NAD-bd"/>
</dbReference>
<comment type="caution">
    <text evidence="8">The sequence shown here is derived from an EMBL/GenBank/DDBJ whole genome shotgun (WGS) entry which is preliminary data.</text>
</comment>
<dbReference type="PROSITE" id="PS00065">
    <property type="entry name" value="D_2_HYDROXYACID_DH_1"/>
    <property type="match status" value="1"/>
</dbReference>
<accession>A0A7C4NMH2</accession>
<gene>
    <name evidence="8" type="ORF">ENU08_03090</name>
    <name evidence="7" type="ORF">ENU41_06330</name>
</gene>
<dbReference type="InterPro" id="IPR058205">
    <property type="entry name" value="D-LDH-like"/>
</dbReference>
<dbReference type="GO" id="GO:0008720">
    <property type="term" value="F:D-lactate dehydrogenase (NAD+) activity"/>
    <property type="evidence" value="ECO:0007669"/>
    <property type="project" value="TreeGrafter"/>
</dbReference>
<reference evidence="8" key="1">
    <citation type="journal article" date="2020" name="mSystems">
        <title>Genome- and Community-Level Interaction Insights into Carbon Utilization and Element Cycling Functions of Hydrothermarchaeota in Hydrothermal Sediment.</title>
        <authorList>
            <person name="Zhou Z."/>
            <person name="Liu Y."/>
            <person name="Xu W."/>
            <person name="Pan J."/>
            <person name="Luo Z.H."/>
            <person name="Li M."/>
        </authorList>
    </citation>
    <scope>NUCLEOTIDE SEQUENCE [LARGE SCALE GENOMIC DNA]</scope>
    <source>
        <strain evidence="8">SpSt-637</strain>
        <strain evidence="7">SpSt-667</strain>
    </source>
</reference>
<evidence type="ECO:0000256" key="2">
    <source>
        <dbReference type="ARBA" id="ARBA00023002"/>
    </source>
</evidence>
<feature type="domain" description="D-isomer specific 2-hydroxyacid dehydrogenase NAD-binding" evidence="6">
    <location>
        <begin position="121"/>
        <end position="307"/>
    </location>
</feature>
<dbReference type="InterPro" id="IPR036291">
    <property type="entry name" value="NAD(P)-bd_dom_sf"/>
</dbReference>
<comment type="similarity">
    <text evidence="1 4">Belongs to the D-isomer specific 2-hydroxyacid dehydrogenase family.</text>
</comment>
<name>A0A7C4NMH2_9CREN</name>
<evidence type="ECO:0000313" key="7">
    <source>
        <dbReference type="EMBL" id="HGQ36275.1"/>
    </source>
</evidence>
<dbReference type="InterPro" id="IPR029752">
    <property type="entry name" value="D-isomer_DH_CS1"/>
</dbReference>
<dbReference type="SUPFAM" id="SSF51735">
    <property type="entry name" value="NAD(P)-binding Rossmann-fold domains"/>
    <property type="match status" value="1"/>
</dbReference>
<dbReference type="Gene3D" id="3.40.50.720">
    <property type="entry name" value="NAD(P)-binding Rossmann-like Domain"/>
    <property type="match status" value="2"/>
</dbReference>
<dbReference type="SUPFAM" id="SSF52283">
    <property type="entry name" value="Formate/glycerate dehydrogenase catalytic domain-like"/>
    <property type="match status" value="1"/>
</dbReference>
<feature type="domain" description="D-isomer specific 2-hydroxyacid dehydrogenase catalytic" evidence="5">
    <location>
        <begin position="36"/>
        <end position="336"/>
    </location>
</feature>
<keyword evidence="2 4" id="KW-0560">Oxidoreductase</keyword>
<dbReference type="PANTHER" id="PTHR43026">
    <property type="entry name" value="2-HYDROXYACID DEHYDROGENASE HOMOLOG 1-RELATED"/>
    <property type="match status" value="1"/>
</dbReference>
<keyword evidence="3" id="KW-0520">NAD</keyword>
<proteinExistence type="inferred from homology"/>
<organism evidence="8">
    <name type="scientific">Ignisphaera aggregans</name>
    <dbReference type="NCBI Taxonomy" id="334771"/>
    <lineage>
        <taxon>Archaea</taxon>
        <taxon>Thermoproteota</taxon>
        <taxon>Thermoprotei</taxon>
        <taxon>Desulfurococcales</taxon>
        <taxon>Desulfurococcaceae</taxon>
        <taxon>Ignisphaera</taxon>
    </lineage>
</organism>
<evidence type="ECO:0000259" key="6">
    <source>
        <dbReference type="Pfam" id="PF02826"/>
    </source>
</evidence>
<dbReference type="EMBL" id="DTCK01000039">
    <property type="protein sequence ID" value="HGQ36275.1"/>
    <property type="molecule type" value="Genomic_DNA"/>
</dbReference>
<evidence type="ECO:0000256" key="1">
    <source>
        <dbReference type="ARBA" id="ARBA00005854"/>
    </source>
</evidence>
<evidence type="ECO:0000259" key="5">
    <source>
        <dbReference type="Pfam" id="PF00389"/>
    </source>
</evidence>
<dbReference type="Pfam" id="PF00389">
    <property type="entry name" value="2-Hacid_dh"/>
    <property type="match status" value="1"/>
</dbReference>
<dbReference type="PROSITE" id="PS00671">
    <property type="entry name" value="D_2_HYDROXYACID_DH_3"/>
    <property type="match status" value="1"/>
</dbReference>
<protein>
    <submittedName>
        <fullName evidence="8">Hydroxyacid dehydrogenase</fullName>
    </submittedName>
</protein>
<dbReference type="PANTHER" id="PTHR43026:SF1">
    <property type="entry name" value="2-HYDROXYACID DEHYDROGENASE HOMOLOG 1-RELATED"/>
    <property type="match status" value="1"/>
</dbReference>
<evidence type="ECO:0000256" key="3">
    <source>
        <dbReference type="ARBA" id="ARBA00023027"/>
    </source>
</evidence>
<dbReference type="InterPro" id="IPR029753">
    <property type="entry name" value="D-isomer_DH_CS"/>
</dbReference>
<dbReference type="EMBL" id="DTBD01000022">
    <property type="protein sequence ID" value="HGQ64208.1"/>
    <property type="molecule type" value="Genomic_DNA"/>
</dbReference>
<sequence>MCSKLYSLAMVNYDFLKDYIYISDLIGYLKRYCDRIDFITVPKEISEEELAKVLQGYHFLIVSTYPRYGRKFFELNKDVLLVFRFGLGYDNVDIKAAEELGVAVARIPPYVEREAVAEHTVALILTSLRRITKADKLVKIGKIRVAVYDTKFINELAGPKDLSEAVVGIMGFGNIGSRVAEILIKGFNSKVLAYDPYVPKEKMLQMGSEPVNSLTELFERSDIVSIHAPLTKETYHAVNKEILSKAKRGLIIVNTARGEIIDTEALIWALKEGIVDFVALDVVEGEPIPPDHPLLKFDNVIVAPHMAVFTHTTLRKMFKAAVNAIVNYIEGKSIEEQLATPKTPRLRP</sequence>
<dbReference type="InterPro" id="IPR006139">
    <property type="entry name" value="D-isomer_2_OHA_DH_cat_dom"/>
</dbReference>